<dbReference type="WBParaSite" id="PSU_v2.g17848.t1">
    <property type="protein sequence ID" value="PSU_v2.g17848.t1"/>
    <property type="gene ID" value="PSU_v2.g17848"/>
</dbReference>
<evidence type="ECO:0000313" key="3">
    <source>
        <dbReference type="WBParaSite" id="PSU_v2.g17848.t1"/>
    </source>
</evidence>
<keyword evidence="1" id="KW-0472">Membrane</keyword>
<proteinExistence type="predicted"/>
<keyword evidence="2" id="KW-1185">Reference proteome</keyword>
<dbReference type="AlphaFoldDB" id="A0A914YEG8"/>
<accession>A0A914YEG8</accession>
<reference evidence="3" key="1">
    <citation type="submission" date="2022-11" db="UniProtKB">
        <authorList>
            <consortium name="WormBaseParasite"/>
        </authorList>
    </citation>
    <scope>IDENTIFICATION</scope>
</reference>
<keyword evidence="1" id="KW-0812">Transmembrane</keyword>
<evidence type="ECO:0000313" key="2">
    <source>
        <dbReference type="Proteomes" id="UP000887577"/>
    </source>
</evidence>
<keyword evidence="1" id="KW-1133">Transmembrane helix</keyword>
<feature type="transmembrane region" description="Helical" evidence="1">
    <location>
        <begin position="6"/>
        <end position="28"/>
    </location>
</feature>
<name>A0A914YEG8_9BILA</name>
<dbReference type="Proteomes" id="UP000887577">
    <property type="component" value="Unplaced"/>
</dbReference>
<organism evidence="2 3">
    <name type="scientific">Panagrolaimus superbus</name>
    <dbReference type="NCBI Taxonomy" id="310955"/>
    <lineage>
        <taxon>Eukaryota</taxon>
        <taxon>Metazoa</taxon>
        <taxon>Ecdysozoa</taxon>
        <taxon>Nematoda</taxon>
        <taxon>Chromadorea</taxon>
        <taxon>Rhabditida</taxon>
        <taxon>Tylenchina</taxon>
        <taxon>Panagrolaimomorpha</taxon>
        <taxon>Panagrolaimoidea</taxon>
        <taxon>Panagrolaimidae</taxon>
        <taxon>Panagrolaimus</taxon>
    </lineage>
</organism>
<evidence type="ECO:0000256" key="1">
    <source>
        <dbReference type="SAM" id="Phobius"/>
    </source>
</evidence>
<protein>
    <submittedName>
        <fullName evidence="3">Glycine zipper 2TM domain-containing protein</fullName>
    </submittedName>
</protein>
<sequence length="84" mass="8920">MKLLSVIFIIALINLSIFVTFNESAVILNRNKRGYLTSSLKGAIVGGIANKALGGSAKKGALVGAAAGGLIKYIKRKNRQQLIY</sequence>